<feature type="compositionally biased region" description="Acidic residues" evidence="1">
    <location>
        <begin position="290"/>
        <end position="299"/>
    </location>
</feature>
<feature type="region of interest" description="Disordered" evidence="1">
    <location>
        <begin position="31"/>
        <end position="103"/>
    </location>
</feature>
<gene>
    <name evidence="3" type="ORF">TrST_g4581</name>
</gene>
<evidence type="ECO:0000313" key="4">
    <source>
        <dbReference type="Proteomes" id="UP001165085"/>
    </source>
</evidence>
<dbReference type="SMART" id="SM00454">
    <property type="entry name" value="SAM"/>
    <property type="match status" value="1"/>
</dbReference>
<dbReference type="PANTHER" id="PTHR12573:SF4">
    <property type="entry name" value="AT09986P-RELATED"/>
    <property type="match status" value="1"/>
</dbReference>
<organism evidence="3 4">
    <name type="scientific">Triparma strigata</name>
    <dbReference type="NCBI Taxonomy" id="1606541"/>
    <lineage>
        <taxon>Eukaryota</taxon>
        <taxon>Sar</taxon>
        <taxon>Stramenopiles</taxon>
        <taxon>Ochrophyta</taxon>
        <taxon>Bolidophyceae</taxon>
        <taxon>Parmales</taxon>
        <taxon>Triparmaceae</taxon>
        <taxon>Triparma</taxon>
    </lineage>
</organism>
<keyword evidence="4" id="KW-1185">Reference proteome</keyword>
<reference evidence="4" key="1">
    <citation type="journal article" date="2023" name="Commun. Biol.">
        <title>Genome analysis of Parmales, the sister group of diatoms, reveals the evolutionary specialization of diatoms from phago-mixotrophs to photoautotrophs.</title>
        <authorList>
            <person name="Ban H."/>
            <person name="Sato S."/>
            <person name="Yoshikawa S."/>
            <person name="Yamada K."/>
            <person name="Nakamura Y."/>
            <person name="Ichinomiya M."/>
            <person name="Sato N."/>
            <person name="Blanc-Mathieu R."/>
            <person name="Endo H."/>
            <person name="Kuwata A."/>
            <person name="Ogata H."/>
        </authorList>
    </citation>
    <scope>NUCLEOTIDE SEQUENCE [LARGE SCALE GENOMIC DNA]</scope>
    <source>
        <strain evidence="4">NIES 3701</strain>
    </source>
</reference>
<feature type="compositionally biased region" description="Basic and acidic residues" evidence="1">
    <location>
        <begin position="434"/>
        <end position="453"/>
    </location>
</feature>
<dbReference type="InterPro" id="IPR001660">
    <property type="entry name" value="SAM"/>
</dbReference>
<feature type="region of interest" description="Disordered" evidence="1">
    <location>
        <begin position="268"/>
        <end position="311"/>
    </location>
</feature>
<dbReference type="Pfam" id="PF00536">
    <property type="entry name" value="SAM_1"/>
    <property type="match status" value="1"/>
</dbReference>
<dbReference type="EMBL" id="BRXY01000235">
    <property type="protein sequence ID" value="GMH79590.1"/>
    <property type="molecule type" value="Genomic_DNA"/>
</dbReference>
<feature type="domain" description="SAM" evidence="2">
    <location>
        <begin position="111"/>
        <end position="174"/>
    </location>
</feature>
<sequence>MSQRGGKQSDVLLKQTLDMEKKLSALKNRMAVENEQRAVLEGQKAAKGSYWRSGNAKLGGSLNYARDVKARQKKVEKDIRQNPRPKRQQQPASEAASSQKHGFMNKDVKNWAMADTLSWLTSLGLTSYGNKFAENEIYGDILLELGLDDLDYMGIKVLGHRKKLLKGIEELKRNGKPTNNPPPVPDHAIAEAKEPAPAKVKHWSEVKPLTENEVSGGGTEQYDEAAEAAAFRAAVNDWRTGNGEQDTSKAAPGDKIITSKARSPIKPKFGFASIDDGDGGAWKNPWGGDGDGDGVEEEKAEGGGGGGKFLAGDYDEAAEAAAFKKAVEEWRNPKSSSGNQASTEEGVVGTDLEGLTKSSNVAANLAAQMEADFEKKKQELAKRRKEAEIAMKERLAQKEKELNEMYANKENGEWSEEDLAGFGEGKFDDEGDEDGHGYGEDGKEEEFKGGEGKEGEEEKEEGGGEEGGLGSGLTRLTLQSPSKDETAVKFLETEVYSPDAKEEEGGGGYVVEEDSDDDE</sequence>
<dbReference type="Proteomes" id="UP001165085">
    <property type="component" value="Unassembled WGS sequence"/>
</dbReference>
<evidence type="ECO:0000259" key="2">
    <source>
        <dbReference type="PROSITE" id="PS50105"/>
    </source>
</evidence>
<feature type="compositionally biased region" description="Low complexity" evidence="1">
    <location>
        <begin position="88"/>
        <end position="99"/>
    </location>
</feature>
<name>A0A9W7B127_9STRA</name>
<proteinExistence type="predicted"/>
<feature type="compositionally biased region" description="Basic and acidic residues" evidence="1">
    <location>
        <begin position="66"/>
        <end position="81"/>
    </location>
</feature>
<feature type="region of interest" description="Disordered" evidence="1">
    <location>
        <begin position="329"/>
        <end position="353"/>
    </location>
</feature>
<dbReference type="SUPFAM" id="SSF47769">
    <property type="entry name" value="SAM/Pointed domain"/>
    <property type="match status" value="1"/>
</dbReference>
<feature type="compositionally biased region" description="Polar residues" evidence="1">
    <location>
        <begin position="333"/>
        <end position="343"/>
    </location>
</feature>
<dbReference type="InterPro" id="IPR013761">
    <property type="entry name" value="SAM/pointed_sf"/>
</dbReference>
<dbReference type="PANTHER" id="PTHR12573">
    <property type="entry name" value="AT09986P-RELATED"/>
    <property type="match status" value="1"/>
</dbReference>
<comment type="caution">
    <text evidence="3">The sequence shown here is derived from an EMBL/GenBank/DDBJ whole genome shotgun (WGS) entry which is preliminary data.</text>
</comment>
<evidence type="ECO:0000256" key="1">
    <source>
        <dbReference type="SAM" id="MobiDB-lite"/>
    </source>
</evidence>
<dbReference type="OrthoDB" id="445896at2759"/>
<dbReference type="AlphaFoldDB" id="A0A9W7B127"/>
<dbReference type="PROSITE" id="PS50105">
    <property type="entry name" value="SAM_DOMAIN"/>
    <property type="match status" value="1"/>
</dbReference>
<protein>
    <recommendedName>
        <fullName evidence="2">SAM domain-containing protein</fullName>
    </recommendedName>
</protein>
<accession>A0A9W7B127</accession>
<feature type="region of interest" description="Disordered" evidence="1">
    <location>
        <begin position="403"/>
        <end position="519"/>
    </location>
</feature>
<dbReference type="Gene3D" id="1.10.150.50">
    <property type="entry name" value="Transcription Factor, Ets-1"/>
    <property type="match status" value="1"/>
</dbReference>
<evidence type="ECO:0000313" key="3">
    <source>
        <dbReference type="EMBL" id="GMH79590.1"/>
    </source>
</evidence>
<feature type="compositionally biased region" description="Acidic residues" evidence="1">
    <location>
        <begin position="454"/>
        <end position="464"/>
    </location>
</feature>